<dbReference type="Proteomes" id="UP000028302">
    <property type="component" value="Unassembled WGS sequence"/>
</dbReference>
<evidence type="ECO:0000259" key="16">
    <source>
        <dbReference type="Pfam" id="PF07687"/>
    </source>
</evidence>
<comment type="cofactor">
    <cofactor evidence="15">
        <name>Zn(2+)</name>
        <dbReference type="ChEBI" id="CHEBI:29105"/>
    </cofactor>
    <cofactor evidence="15">
        <name>Co(2+)</name>
        <dbReference type="ChEBI" id="CHEBI:48828"/>
    </cofactor>
    <text evidence="15">Binds 2 Zn(2+) or Co(2+) ions per subunit.</text>
</comment>
<comment type="similarity">
    <text evidence="2 15">Belongs to the peptidase M20A family. DapE subfamily.</text>
</comment>
<dbReference type="SUPFAM" id="SSF55031">
    <property type="entry name" value="Bacterial exopeptidase dimerisation domain"/>
    <property type="match status" value="1"/>
</dbReference>
<comment type="function">
    <text evidence="15">Catalyzes the hydrolysis of N-succinyl-L,L-diaminopimelic acid (SDAP), forming succinate and LL-2,6-diaminopimelate (DAP), an intermediate involved in the bacterial biosynthesis of lysine and meso-diaminopimelic acid, an essential component of bacterial cell walls.</text>
</comment>
<dbReference type="STRING" id="1304275.C41B8_12120"/>
<evidence type="ECO:0000256" key="6">
    <source>
        <dbReference type="ARBA" id="ARBA00022605"/>
    </source>
</evidence>
<keyword evidence="10 15" id="KW-0220">Diaminopimelate biosynthesis</keyword>
<dbReference type="GO" id="GO:0008777">
    <property type="term" value="F:acetylornithine deacetylase activity"/>
    <property type="evidence" value="ECO:0007669"/>
    <property type="project" value="TreeGrafter"/>
</dbReference>
<dbReference type="InterPro" id="IPR002933">
    <property type="entry name" value="Peptidase_M20"/>
</dbReference>
<dbReference type="SUPFAM" id="SSF53187">
    <property type="entry name" value="Zn-dependent exopeptidases"/>
    <property type="match status" value="1"/>
</dbReference>
<evidence type="ECO:0000256" key="11">
    <source>
        <dbReference type="ARBA" id="ARBA00023154"/>
    </source>
</evidence>
<dbReference type="AlphaFoldDB" id="A0A084IK28"/>
<dbReference type="InterPro" id="IPR050072">
    <property type="entry name" value="Peptidase_M20A"/>
</dbReference>
<dbReference type="InterPro" id="IPR011650">
    <property type="entry name" value="Peptidase_M20_dimer"/>
</dbReference>
<comment type="catalytic activity">
    <reaction evidence="14 15">
        <text>N-succinyl-(2S,6S)-2,6-diaminopimelate + H2O = (2S,6S)-2,6-diaminopimelate + succinate</text>
        <dbReference type="Rhea" id="RHEA:22608"/>
        <dbReference type="ChEBI" id="CHEBI:15377"/>
        <dbReference type="ChEBI" id="CHEBI:30031"/>
        <dbReference type="ChEBI" id="CHEBI:57609"/>
        <dbReference type="ChEBI" id="CHEBI:58087"/>
        <dbReference type="EC" id="3.5.1.18"/>
    </reaction>
</comment>
<feature type="binding site" evidence="15">
    <location>
        <position position="102"/>
    </location>
    <ligand>
        <name>Zn(2+)</name>
        <dbReference type="ChEBI" id="CHEBI:29105"/>
        <label>1</label>
    </ligand>
</feature>
<organism evidence="17 18">
    <name type="scientific">Salinisphaera hydrothermalis (strain C41B8)</name>
    <dbReference type="NCBI Taxonomy" id="1304275"/>
    <lineage>
        <taxon>Bacteria</taxon>
        <taxon>Pseudomonadati</taxon>
        <taxon>Pseudomonadota</taxon>
        <taxon>Gammaproteobacteria</taxon>
        <taxon>Salinisphaerales</taxon>
        <taxon>Salinisphaeraceae</taxon>
        <taxon>Salinisphaera</taxon>
    </lineage>
</organism>
<dbReference type="EC" id="3.5.1.18" evidence="4 15"/>
<keyword evidence="6 15" id="KW-0028">Amino-acid biosynthesis</keyword>
<dbReference type="PANTHER" id="PTHR43808:SF31">
    <property type="entry name" value="N-ACETYL-L-CITRULLINE DEACETYLASE"/>
    <property type="match status" value="1"/>
</dbReference>
<evidence type="ECO:0000256" key="14">
    <source>
        <dbReference type="ARBA" id="ARBA00051301"/>
    </source>
</evidence>
<dbReference type="GO" id="GO:0009014">
    <property type="term" value="F:succinyl-diaminopimelate desuccinylase activity"/>
    <property type="evidence" value="ECO:0007669"/>
    <property type="project" value="UniProtKB-UniRule"/>
</dbReference>
<dbReference type="GO" id="GO:0008270">
    <property type="term" value="F:zinc ion binding"/>
    <property type="evidence" value="ECO:0007669"/>
    <property type="project" value="UniProtKB-UniRule"/>
</dbReference>
<dbReference type="Pfam" id="PF01546">
    <property type="entry name" value="Peptidase_M20"/>
    <property type="match status" value="1"/>
</dbReference>
<evidence type="ECO:0000256" key="9">
    <source>
        <dbReference type="ARBA" id="ARBA00022833"/>
    </source>
</evidence>
<dbReference type="Pfam" id="PF07687">
    <property type="entry name" value="M20_dimer"/>
    <property type="match status" value="1"/>
</dbReference>
<dbReference type="PATRIC" id="fig|1304275.5.peg.2473"/>
<feature type="binding site" evidence="15">
    <location>
        <position position="102"/>
    </location>
    <ligand>
        <name>Zn(2+)</name>
        <dbReference type="ChEBI" id="CHEBI:29105"/>
        <label>2</label>
    </ligand>
</feature>
<evidence type="ECO:0000256" key="8">
    <source>
        <dbReference type="ARBA" id="ARBA00022801"/>
    </source>
</evidence>
<dbReference type="InterPro" id="IPR005941">
    <property type="entry name" value="DapE_proteobac"/>
</dbReference>
<evidence type="ECO:0000256" key="1">
    <source>
        <dbReference type="ARBA" id="ARBA00005130"/>
    </source>
</evidence>
<dbReference type="InterPro" id="IPR001261">
    <property type="entry name" value="ArgE/DapE_CS"/>
</dbReference>
<keyword evidence="11 15" id="KW-0457">Lysine biosynthesis</keyword>
<evidence type="ECO:0000256" key="15">
    <source>
        <dbReference type="HAMAP-Rule" id="MF_01690"/>
    </source>
</evidence>
<feature type="binding site" evidence="15">
    <location>
        <position position="137"/>
    </location>
    <ligand>
        <name>Zn(2+)</name>
        <dbReference type="ChEBI" id="CHEBI:29105"/>
        <label>2</label>
    </ligand>
</feature>
<dbReference type="InterPro" id="IPR036264">
    <property type="entry name" value="Bact_exopeptidase_dim_dom"/>
</dbReference>
<evidence type="ECO:0000313" key="17">
    <source>
        <dbReference type="EMBL" id="KEZ77062.1"/>
    </source>
</evidence>
<comment type="pathway">
    <text evidence="1 15">Amino-acid biosynthesis; L-lysine biosynthesis via DAP pathway; LL-2,6-diaminopimelate from (S)-tetrahydrodipicolinate (succinylase route): step 3/3.</text>
</comment>
<comment type="subunit">
    <text evidence="3 15">Homodimer.</text>
</comment>
<dbReference type="CDD" id="cd03891">
    <property type="entry name" value="M20_DapE_proteobac"/>
    <property type="match status" value="1"/>
</dbReference>
<dbReference type="GO" id="GO:0050897">
    <property type="term" value="F:cobalt ion binding"/>
    <property type="evidence" value="ECO:0007669"/>
    <property type="project" value="UniProtKB-UniRule"/>
</dbReference>
<evidence type="ECO:0000256" key="5">
    <source>
        <dbReference type="ARBA" id="ARBA00022391"/>
    </source>
</evidence>
<evidence type="ECO:0000256" key="13">
    <source>
        <dbReference type="ARBA" id="ARBA00031891"/>
    </source>
</evidence>
<dbReference type="GO" id="GO:0019877">
    <property type="term" value="P:diaminopimelate biosynthetic process"/>
    <property type="evidence" value="ECO:0007669"/>
    <property type="project" value="UniProtKB-UniRule"/>
</dbReference>
<dbReference type="UniPathway" id="UPA00034">
    <property type="reaction ID" value="UER00021"/>
</dbReference>
<proteinExistence type="inferred from homology"/>
<feature type="domain" description="Peptidase M20 dimerisation" evidence="16">
    <location>
        <begin position="178"/>
        <end position="277"/>
    </location>
</feature>
<keyword evidence="18" id="KW-1185">Reference proteome</keyword>
<dbReference type="PROSITE" id="PS00759">
    <property type="entry name" value="ARGE_DAPE_CPG2_2"/>
    <property type="match status" value="1"/>
</dbReference>
<name>A0A084IK28_SALHC</name>
<sequence>MAGDTPALELARALIRRPSVTPDDAGCQDLIAERLARVGFSIERLRFGAVDNLWAVAGDSGPLLCLAGHTDVVPAGPTEQWSHDPFSAEIVDGQLYGRGAADMKSSVAAMVCAAERFRTAQPDHPGRLAFLLTSDEEGPAVDGTKAVMRWLADRGEHIDFCVLGEPSSSTHLADTLKNGRRGSLNACIRVQGRQGHVAYPQRADNALHRLIALLNDLTTHRWDDGDAFFPPTSFQVSNIRSGTGAENMIPGEADAVFNWRFSPLQDAESIQAVVHEYGARHGIPPDAIEWRLSGVPFITEGGALIDAARRAIRQHCGHEVELSTAGGTSDGRFIAPTGAEVIELGPLNASIHQIDEHIDADHIDRLADIYHTLIGELLHG</sequence>
<keyword evidence="12 15" id="KW-0170">Cobalt</keyword>
<reference evidence="17 18" key="1">
    <citation type="submission" date="2013-03" db="EMBL/GenBank/DDBJ databases">
        <title>Salinisphaera hydrothermalis C41B8 Genome Sequencing.</title>
        <authorList>
            <person name="Li C."/>
            <person name="Lai Q."/>
            <person name="Shao Z."/>
        </authorList>
    </citation>
    <scope>NUCLEOTIDE SEQUENCE [LARGE SCALE GENOMIC DNA]</scope>
    <source>
        <strain evidence="17 18">C41B8</strain>
    </source>
</reference>
<gene>
    <name evidence="15" type="primary">dapE</name>
    <name evidence="17" type="ORF">C41B8_12120</name>
</gene>
<keyword evidence="7 15" id="KW-0479">Metal-binding</keyword>
<feature type="binding site" evidence="15">
    <location>
        <position position="165"/>
    </location>
    <ligand>
        <name>Zn(2+)</name>
        <dbReference type="ChEBI" id="CHEBI:29105"/>
        <label>1</label>
    </ligand>
</feature>
<dbReference type="GO" id="GO:0009089">
    <property type="term" value="P:lysine biosynthetic process via diaminopimelate"/>
    <property type="evidence" value="ECO:0007669"/>
    <property type="project" value="UniProtKB-UniRule"/>
</dbReference>
<evidence type="ECO:0000256" key="3">
    <source>
        <dbReference type="ARBA" id="ARBA00011738"/>
    </source>
</evidence>
<evidence type="ECO:0000256" key="2">
    <source>
        <dbReference type="ARBA" id="ARBA00006746"/>
    </source>
</evidence>
<feature type="binding site" evidence="15">
    <location>
        <position position="69"/>
    </location>
    <ligand>
        <name>Zn(2+)</name>
        <dbReference type="ChEBI" id="CHEBI:29105"/>
        <label>1</label>
    </ligand>
</feature>
<evidence type="ECO:0000256" key="7">
    <source>
        <dbReference type="ARBA" id="ARBA00022723"/>
    </source>
</evidence>
<evidence type="ECO:0000256" key="10">
    <source>
        <dbReference type="ARBA" id="ARBA00022915"/>
    </source>
</evidence>
<dbReference type="NCBIfam" id="NF009557">
    <property type="entry name" value="PRK13009.1"/>
    <property type="match status" value="1"/>
</dbReference>
<dbReference type="HAMAP" id="MF_01690">
    <property type="entry name" value="DapE"/>
    <property type="match status" value="1"/>
</dbReference>
<accession>A0A084IK28</accession>
<dbReference type="eggNOG" id="COG0624">
    <property type="taxonomic scope" value="Bacteria"/>
</dbReference>
<evidence type="ECO:0000256" key="12">
    <source>
        <dbReference type="ARBA" id="ARBA00023285"/>
    </source>
</evidence>
<protein>
    <recommendedName>
        <fullName evidence="5 15">Succinyl-diaminopimelate desuccinylase</fullName>
        <shortName evidence="15">SDAP desuccinylase</shortName>
        <ecNumber evidence="4 15">3.5.1.18</ecNumber>
    </recommendedName>
    <alternativeName>
        <fullName evidence="13 15">N-succinyl-LL-2,6-diaminoheptanedioate amidohydrolase</fullName>
    </alternativeName>
</protein>
<dbReference type="PANTHER" id="PTHR43808">
    <property type="entry name" value="ACETYLORNITHINE DEACETYLASE"/>
    <property type="match status" value="1"/>
</dbReference>
<dbReference type="GO" id="GO:0006526">
    <property type="term" value="P:L-arginine biosynthetic process"/>
    <property type="evidence" value="ECO:0007669"/>
    <property type="project" value="TreeGrafter"/>
</dbReference>
<dbReference type="Gene3D" id="3.40.630.10">
    <property type="entry name" value="Zn peptidases"/>
    <property type="match status" value="2"/>
</dbReference>
<evidence type="ECO:0000256" key="4">
    <source>
        <dbReference type="ARBA" id="ARBA00011921"/>
    </source>
</evidence>
<keyword evidence="8 15" id="KW-0378">Hydrolase</keyword>
<dbReference type="FunFam" id="3.40.630.10:FF:000005">
    <property type="entry name" value="Succinyl-diaminopimelate desuccinylase"/>
    <property type="match status" value="1"/>
</dbReference>
<dbReference type="RefSeq" id="WP_037338516.1">
    <property type="nucleotide sequence ID" value="NZ_APNK01000018.1"/>
</dbReference>
<feature type="binding site" evidence="15">
    <location>
        <position position="352"/>
    </location>
    <ligand>
        <name>Zn(2+)</name>
        <dbReference type="ChEBI" id="CHEBI:29105"/>
        <label>2</label>
    </ligand>
</feature>
<dbReference type="NCBIfam" id="TIGR01246">
    <property type="entry name" value="dapE_proteo"/>
    <property type="match status" value="1"/>
</dbReference>
<feature type="active site" evidence="15">
    <location>
        <position position="71"/>
    </location>
</feature>
<keyword evidence="9 15" id="KW-0862">Zinc</keyword>
<dbReference type="EMBL" id="APNK01000018">
    <property type="protein sequence ID" value="KEZ77062.1"/>
    <property type="molecule type" value="Genomic_DNA"/>
</dbReference>
<comment type="caution">
    <text evidence="17">The sequence shown here is derived from an EMBL/GenBank/DDBJ whole genome shotgun (WGS) entry which is preliminary data.</text>
</comment>
<dbReference type="OrthoDB" id="9809784at2"/>
<evidence type="ECO:0000313" key="18">
    <source>
        <dbReference type="Proteomes" id="UP000028302"/>
    </source>
</evidence>
<feature type="active site" description="Proton acceptor" evidence="15">
    <location>
        <position position="136"/>
    </location>
</feature>